<sequence>MNFRFLIDFKGNKNKQTLHIILASFASLASVLIRSEFFSAFVLFLSFACLILVISSNKPLETNKAQLIWLTIPFFIVLLGIISTDRYYKGLEFLWRSSPLLLMPFIYFKLPLTKVLKAYNFIFKYFPILTAIVFLAYVVTGVIFTTKGFGNYLYYSNFSEISDIHTTYFGLILNISLWFVMKKKSSYSKVIYYSFFLCFFIFQLIVASKVSVLVCVVFILFDIAISLKNNLSKALVLVLLLSASAFFVKQFLGDRFLNQKLEEGKSLSIKQIYTNFLENDVNARVALWKSNIETLNGSKWVYGNGTNTSNELRRKVYKMNNLNKAFEETYNAHNQFVEALYSYGVIGLTLFILHCFMVFRLTLYTKDIKYNLIIYSSVLLYFLTESILQRTIGIVIYAFIITYIYIQHKFLGRETK</sequence>
<accession>A0A1H9AZ24</accession>
<evidence type="ECO:0000256" key="2">
    <source>
        <dbReference type="ARBA" id="ARBA00022692"/>
    </source>
</evidence>
<feature type="transmembrane region" description="Helical" evidence="5">
    <location>
        <begin position="193"/>
        <end position="221"/>
    </location>
</feature>
<dbReference type="GO" id="GO:0016020">
    <property type="term" value="C:membrane"/>
    <property type="evidence" value="ECO:0007669"/>
    <property type="project" value="UniProtKB-SubCell"/>
</dbReference>
<feature type="transmembrane region" description="Helical" evidence="5">
    <location>
        <begin position="67"/>
        <end position="87"/>
    </location>
</feature>
<evidence type="ECO:0000313" key="8">
    <source>
        <dbReference type="Proteomes" id="UP000198999"/>
    </source>
</evidence>
<evidence type="ECO:0000256" key="1">
    <source>
        <dbReference type="ARBA" id="ARBA00004141"/>
    </source>
</evidence>
<organism evidence="7 8">
    <name type="scientific">Hyunsoonleella jejuensis</name>
    <dbReference type="NCBI Taxonomy" id="419940"/>
    <lineage>
        <taxon>Bacteria</taxon>
        <taxon>Pseudomonadati</taxon>
        <taxon>Bacteroidota</taxon>
        <taxon>Flavobacteriia</taxon>
        <taxon>Flavobacteriales</taxon>
        <taxon>Flavobacteriaceae</taxon>
    </lineage>
</organism>
<keyword evidence="3 5" id="KW-1133">Transmembrane helix</keyword>
<keyword evidence="7" id="KW-0436">Ligase</keyword>
<feature type="transmembrane region" description="Helical" evidence="5">
    <location>
        <begin position="122"/>
        <end position="144"/>
    </location>
</feature>
<feature type="transmembrane region" description="Helical" evidence="5">
    <location>
        <begin position="37"/>
        <end position="55"/>
    </location>
</feature>
<dbReference type="Pfam" id="PF04932">
    <property type="entry name" value="Wzy_C"/>
    <property type="match status" value="1"/>
</dbReference>
<dbReference type="RefSeq" id="WP_092574712.1">
    <property type="nucleotide sequence ID" value="NZ_FOFN01000001.1"/>
</dbReference>
<dbReference type="EMBL" id="FOFN01000001">
    <property type="protein sequence ID" value="SEP82030.1"/>
    <property type="molecule type" value="Genomic_DNA"/>
</dbReference>
<evidence type="ECO:0000256" key="3">
    <source>
        <dbReference type="ARBA" id="ARBA00022989"/>
    </source>
</evidence>
<feature type="transmembrane region" description="Helical" evidence="5">
    <location>
        <begin position="164"/>
        <end position="181"/>
    </location>
</feature>
<feature type="transmembrane region" description="Helical" evidence="5">
    <location>
        <begin position="379"/>
        <end position="406"/>
    </location>
</feature>
<keyword evidence="2 5" id="KW-0812">Transmembrane</keyword>
<keyword evidence="8" id="KW-1185">Reference proteome</keyword>
<evidence type="ECO:0000313" key="7">
    <source>
        <dbReference type="EMBL" id="SEP82030.1"/>
    </source>
</evidence>
<gene>
    <name evidence="7" type="ORF">SAMN05421824_0403</name>
</gene>
<dbReference type="PANTHER" id="PTHR37422">
    <property type="entry name" value="TEICHURONIC ACID BIOSYNTHESIS PROTEIN TUAE"/>
    <property type="match status" value="1"/>
</dbReference>
<protein>
    <submittedName>
        <fullName evidence="7">O-Antigen ligase</fullName>
    </submittedName>
</protein>
<comment type="subcellular location">
    <subcellularLocation>
        <location evidence="1">Membrane</location>
        <topology evidence="1">Multi-pass membrane protein</topology>
    </subcellularLocation>
</comment>
<dbReference type="AlphaFoldDB" id="A0A1H9AZ24"/>
<feature type="domain" description="O-antigen ligase-related" evidence="6">
    <location>
        <begin position="196"/>
        <end position="352"/>
    </location>
</feature>
<feature type="transmembrane region" description="Helical" evidence="5">
    <location>
        <begin position="93"/>
        <end position="110"/>
    </location>
</feature>
<dbReference type="GO" id="GO:0016874">
    <property type="term" value="F:ligase activity"/>
    <property type="evidence" value="ECO:0007669"/>
    <property type="project" value="UniProtKB-KW"/>
</dbReference>
<feature type="transmembrane region" description="Helical" evidence="5">
    <location>
        <begin position="340"/>
        <end position="359"/>
    </location>
</feature>
<proteinExistence type="predicted"/>
<reference evidence="7 8" key="1">
    <citation type="submission" date="2016-10" db="EMBL/GenBank/DDBJ databases">
        <authorList>
            <person name="de Groot N.N."/>
        </authorList>
    </citation>
    <scope>NUCLEOTIDE SEQUENCE [LARGE SCALE GENOMIC DNA]</scope>
    <source>
        <strain evidence="7 8">DSM 21035</strain>
    </source>
</reference>
<dbReference type="InterPro" id="IPR007016">
    <property type="entry name" value="O-antigen_ligase-rel_domated"/>
</dbReference>
<name>A0A1H9AZ24_9FLAO</name>
<evidence type="ECO:0000256" key="4">
    <source>
        <dbReference type="ARBA" id="ARBA00023136"/>
    </source>
</evidence>
<dbReference type="PANTHER" id="PTHR37422:SF13">
    <property type="entry name" value="LIPOPOLYSACCHARIDE BIOSYNTHESIS PROTEIN PA4999-RELATED"/>
    <property type="match status" value="1"/>
</dbReference>
<dbReference type="InterPro" id="IPR051533">
    <property type="entry name" value="WaaL-like"/>
</dbReference>
<evidence type="ECO:0000256" key="5">
    <source>
        <dbReference type="SAM" id="Phobius"/>
    </source>
</evidence>
<dbReference type="OrthoDB" id="1631746at2"/>
<evidence type="ECO:0000259" key="6">
    <source>
        <dbReference type="Pfam" id="PF04932"/>
    </source>
</evidence>
<dbReference type="STRING" id="419940.SAMN05421824_0403"/>
<dbReference type="Proteomes" id="UP000198999">
    <property type="component" value="Unassembled WGS sequence"/>
</dbReference>
<keyword evidence="4 5" id="KW-0472">Membrane</keyword>
<feature type="transmembrane region" description="Helical" evidence="5">
    <location>
        <begin position="233"/>
        <end position="252"/>
    </location>
</feature>